<evidence type="ECO:0000259" key="2">
    <source>
        <dbReference type="Pfam" id="PF07944"/>
    </source>
</evidence>
<dbReference type="PANTHER" id="PTHR31151:SF0">
    <property type="entry name" value="PROLINE-TRNA LIGASE (DUF1680)"/>
    <property type="match status" value="1"/>
</dbReference>
<dbReference type="PANTHER" id="PTHR31151">
    <property type="entry name" value="PROLINE-TRNA LIGASE (DUF1680)"/>
    <property type="match status" value="1"/>
</dbReference>
<gene>
    <name evidence="4" type="ORF">EYS08_18995</name>
</gene>
<comment type="caution">
    <text evidence="4">The sequence shown here is derived from an EMBL/GenBank/DDBJ whole genome shotgun (WGS) entry which is preliminary data.</text>
</comment>
<dbReference type="InterPro" id="IPR012878">
    <property type="entry name" value="Beta-AFase-like_GH127_cat"/>
</dbReference>
<evidence type="ECO:0000313" key="5">
    <source>
        <dbReference type="Proteomes" id="UP000291819"/>
    </source>
</evidence>
<feature type="transmembrane region" description="Helical" evidence="1">
    <location>
        <begin position="21"/>
        <end position="38"/>
    </location>
</feature>
<keyword evidence="1" id="KW-1133">Transmembrane helix</keyword>
<sequence length="634" mass="72431">MAGRTLGYLLKDNLCRRNFPGYSYLSGKILTILFLLLVNCMFGNAQSRAKLTAFQAKDVKLNASWILEREALNTTYISSLDADRLLHNFRVNARLPSTAKALEGWESPNVGLRGHFVGHYLSAVSMLIERYHEPVLSKRLEYMVTELAKCQQALGRGYLSAFPESDFEKLETKFSGVWAPYYTYHKVMQGLLDVYTHTGNQKALEIVNGMAGYVKLRMSKLDNQTIERMLYTVAANPENEPGAMNEILYKLYKITKNPMHFELAKLFDRDWFLQPLSQNHEILSDLHANTHLVLVNGFAQRYMLTGERACHDAVVNFWNILEHDHTYVNGSSSGPRPNVTTPTSLSAEHWGLPGHLSNTMTKEIAESCVTHNTQKLTAELFTWIGKPKYADAYMNAFYNAVLPTQNDQNGTCVYHLPLGSPRTKAFLKDNDFRCCNGTAIEAFASLNANIYFRDSSSLWINQYIPSQLNWNEKRLSLNQSGNFPKDNEVLFSFSAEKDIRLTVNLFVPSWANGLKIYLNGRLQPKTAAPNSFVRLDRVWRNKDQIKLVFDYRFRIERMQDDMNKVAFFYGPTLLAFDTDTELALRGKPEQLLTNLSIIDSASFQLKDGKHIYTLRPFYGISHTPYGVYASIREY</sequence>
<dbReference type="Proteomes" id="UP000291819">
    <property type="component" value="Unassembled WGS sequence"/>
</dbReference>
<evidence type="ECO:0000313" key="4">
    <source>
        <dbReference type="EMBL" id="TBO40472.1"/>
    </source>
</evidence>
<reference evidence="4 5" key="1">
    <citation type="submission" date="2019-02" db="EMBL/GenBank/DDBJ databases">
        <title>Pedobacter kyonggii whole genome sequence analysis.</title>
        <authorList>
            <person name="Dahal R.H."/>
        </authorList>
    </citation>
    <scope>NUCLEOTIDE SEQUENCE [LARGE SCALE GENOMIC DNA]</scope>
    <source>
        <strain evidence="4 5">K-4-11-1</strain>
    </source>
</reference>
<dbReference type="OrthoDB" id="9757939at2"/>
<dbReference type="SUPFAM" id="SSF48208">
    <property type="entry name" value="Six-hairpin glycosidases"/>
    <property type="match status" value="1"/>
</dbReference>
<keyword evidence="1" id="KW-0812">Transmembrane</keyword>
<dbReference type="AlphaFoldDB" id="A0A4Q9H959"/>
<dbReference type="InterPro" id="IPR049046">
    <property type="entry name" value="Beta-AFase-like_GH127_middle"/>
</dbReference>
<evidence type="ECO:0000256" key="1">
    <source>
        <dbReference type="SAM" id="Phobius"/>
    </source>
</evidence>
<organism evidence="4 5">
    <name type="scientific">Pedobacter kyonggii</name>
    <dbReference type="NCBI Taxonomy" id="1926871"/>
    <lineage>
        <taxon>Bacteria</taxon>
        <taxon>Pseudomonadati</taxon>
        <taxon>Bacteroidota</taxon>
        <taxon>Sphingobacteriia</taxon>
        <taxon>Sphingobacteriales</taxon>
        <taxon>Sphingobacteriaceae</taxon>
        <taxon>Pedobacter</taxon>
    </lineage>
</organism>
<protein>
    <recommendedName>
        <fullName evidence="6">Glycoside hydrolase family 127 protein</fullName>
    </recommendedName>
</protein>
<dbReference type="InterPro" id="IPR008928">
    <property type="entry name" value="6-hairpin_glycosidase_sf"/>
</dbReference>
<keyword evidence="5" id="KW-1185">Reference proteome</keyword>
<feature type="domain" description="Non-reducing end beta-L-arabinofuranosidase-like GH127 middle" evidence="3">
    <location>
        <begin position="458"/>
        <end position="550"/>
    </location>
</feature>
<dbReference type="Pfam" id="PF07944">
    <property type="entry name" value="Beta-AFase-like_GH127_cat"/>
    <property type="match status" value="1"/>
</dbReference>
<keyword evidence="1" id="KW-0472">Membrane</keyword>
<evidence type="ECO:0008006" key="6">
    <source>
        <dbReference type="Google" id="ProtNLM"/>
    </source>
</evidence>
<dbReference type="EMBL" id="SIXF01000023">
    <property type="protein sequence ID" value="TBO40472.1"/>
    <property type="molecule type" value="Genomic_DNA"/>
</dbReference>
<dbReference type="Pfam" id="PF20736">
    <property type="entry name" value="Glyco_hydro127M"/>
    <property type="match status" value="1"/>
</dbReference>
<evidence type="ECO:0000259" key="3">
    <source>
        <dbReference type="Pfam" id="PF20736"/>
    </source>
</evidence>
<dbReference type="GO" id="GO:0005975">
    <property type="term" value="P:carbohydrate metabolic process"/>
    <property type="evidence" value="ECO:0007669"/>
    <property type="project" value="InterPro"/>
</dbReference>
<proteinExistence type="predicted"/>
<accession>A0A4Q9H959</accession>
<name>A0A4Q9H959_9SPHI</name>
<feature type="domain" description="Non-reducing end beta-L-arabinofuranosidase-like GH127 catalytic" evidence="2">
    <location>
        <begin position="58"/>
        <end position="446"/>
    </location>
</feature>